<organism evidence="1 2">
    <name type="scientific">Hyaloperonospora arabidopsidis (strain Emoy2)</name>
    <name type="common">Downy mildew agent</name>
    <name type="synonym">Peronospora arabidopsidis</name>
    <dbReference type="NCBI Taxonomy" id="559515"/>
    <lineage>
        <taxon>Eukaryota</taxon>
        <taxon>Sar</taxon>
        <taxon>Stramenopiles</taxon>
        <taxon>Oomycota</taxon>
        <taxon>Peronosporomycetes</taxon>
        <taxon>Peronosporales</taxon>
        <taxon>Peronosporaceae</taxon>
        <taxon>Hyaloperonospora</taxon>
    </lineage>
</organism>
<evidence type="ECO:0000313" key="2">
    <source>
        <dbReference type="Proteomes" id="UP000011713"/>
    </source>
</evidence>
<reference evidence="1" key="2">
    <citation type="submission" date="2015-06" db="UniProtKB">
        <authorList>
            <consortium name="EnsemblProtists"/>
        </authorList>
    </citation>
    <scope>IDENTIFICATION</scope>
    <source>
        <strain evidence="1">Emoy2</strain>
    </source>
</reference>
<name>M4BGU5_HYAAE</name>
<protein>
    <submittedName>
        <fullName evidence="1">Uncharacterized protein</fullName>
    </submittedName>
</protein>
<evidence type="ECO:0000313" key="1">
    <source>
        <dbReference type="EnsemblProtists" id="HpaP805620"/>
    </source>
</evidence>
<dbReference type="EMBL" id="JH598246">
    <property type="status" value="NOT_ANNOTATED_CDS"/>
    <property type="molecule type" value="Genomic_DNA"/>
</dbReference>
<dbReference type="Proteomes" id="UP000011713">
    <property type="component" value="Unassembled WGS sequence"/>
</dbReference>
<dbReference type="EnsemblProtists" id="HpaT805620">
    <property type="protein sequence ID" value="HpaP805620"/>
    <property type="gene ID" value="HpaG805620"/>
</dbReference>
<dbReference type="HOGENOM" id="CLU_2710124_0_0_1"/>
<dbReference type="InParanoid" id="M4BGU5"/>
<keyword evidence="2" id="KW-1185">Reference proteome</keyword>
<reference evidence="2" key="1">
    <citation type="journal article" date="2010" name="Science">
        <title>Signatures of adaptation to obligate biotrophy in the Hyaloperonospora arabidopsidis genome.</title>
        <authorList>
            <person name="Baxter L."/>
            <person name="Tripathy S."/>
            <person name="Ishaque N."/>
            <person name="Boot N."/>
            <person name="Cabral A."/>
            <person name="Kemen E."/>
            <person name="Thines M."/>
            <person name="Ah-Fong A."/>
            <person name="Anderson R."/>
            <person name="Badejoko W."/>
            <person name="Bittner-Eddy P."/>
            <person name="Boore J.L."/>
            <person name="Chibucos M.C."/>
            <person name="Coates M."/>
            <person name="Dehal P."/>
            <person name="Delehaunty K."/>
            <person name="Dong S."/>
            <person name="Downton P."/>
            <person name="Dumas B."/>
            <person name="Fabro G."/>
            <person name="Fronick C."/>
            <person name="Fuerstenberg S.I."/>
            <person name="Fulton L."/>
            <person name="Gaulin E."/>
            <person name="Govers F."/>
            <person name="Hughes L."/>
            <person name="Humphray S."/>
            <person name="Jiang R.H."/>
            <person name="Judelson H."/>
            <person name="Kamoun S."/>
            <person name="Kyung K."/>
            <person name="Meijer H."/>
            <person name="Minx P."/>
            <person name="Morris P."/>
            <person name="Nelson J."/>
            <person name="Phuntumart V."/>
            <person name="Qutob D."/>
            <person name="Rehmany A."/>
            <person name="Rougon-Cardoso A."/>
            <person name="Ryden P."/>
            <person name="Torto-Alalibo T."/>
            <person name="Studholme D."/>
            <person name="Wang Y."/>
            <person name="Win J."/>
            <person name="Wood J."/>
            <person name="Clifton S.W."/>
            <person name="Rogers J."/>
            <person name="Van den Ackerveken G."/>
            <person name="Jones J.D."/>
            <person name="McDowell J.M."/>
            <person name="Beynon J."/>
            <person name="Tyler B.M."/>
        </authorList>
    </citation>
    <scope>NUCLEOTIDE SEQUENCE [LARGE SCALE GENOMIC DNA]</scope>
    <source>
        <strain evidence="2">Emoy2</strain>
    </source>
</reference>
<proteinExistence type="predicted"/>
<dbReference type="AlphaFoldDB" id="M4BGU5"/>
<accession>M4BGU5</accession>
<sequence length="73" mass="8499">MPQRIIDYVKPQLSRIPFTARTDVAASFKKKRLPEFFSFPDQDPVLRTVSDQSPFYHAHLLDLPQSGPFVFDF</sequence>
<dbReference type="VEuPathDB" id="FungiDB:HpaG805620"/>